<dbReference type="SUPFAM" id="SSF47729">
    <property type="entry name" value="IHF-like DNA-binding proteins"/>
    <property type="match status" value="1"/>
</dbReference>
<proteinExistence type="inferred from homology"/>
<evidence type="ECO:0000256" key="3">
    <source>
        <dbReference type="RuleBase" id="RU003939"/>
    </source>
</evidence>
<dbReference type="GO" id="GO:0003677">
    <property type="term" value="F:DNA binding"/>
    <property type="evidence" value="ECO:0007669"/>
    <property type="project" value="UniProtKB-KW"/>
</dbReference>
<protein>
    <submittedName>
        <fullName evidence="4">Nucleoid DNA-binding protein</fullName>
    </submittedName>
</protein>
<dbReference type="GO" id="GO:0030527">
    <property type="term" value="F:structural constituent of chromatin"/>
    <property type="evidence" value="ECO:0007669"/>
    <property type="project" value="InterPro"/>
</dbReference>
<dbReference type="InterPro" id="IPR010992">
    <property type="entry name" value="IHF-like_DNA-bd_dom_sf"/>
</dbReference>
<dbReference type="InterPro" id="IPR000119">
    <property type="entry name" value="Hist_DNA-bd"/>
</dbReference>
<reference evidence="4" key="1">
    <citation type="submission" date="2023-07" db="EMBL/GenBank/DDBJ databases">
        <title>Genomic Encyclopedia of Type Strains, Phase IV (KMG-IV): sequencing the most valuable type-strain genomes for metagenomic binning, comparative biology and taxonomic classification.</title>
        <authorList>
            <person name="Goeker M."/>
        </authorList>
    </citation>
    <scope>NUCLEOTIDE SEQUENCE</scope>
    <source>
        <strain evidence="4">DSM 24202</strain>
    </source>
</reference>
<evidence type="ECO:0000256" key="1">
    <source>
        <dbReference type="ARBA" id="ARBA00010529"/>
    </source>
</evidence>
<evidence type="ECO:0000313" key="5">
    <source>
        <dbReference type="Proteomes" id="UP001238163"/>
    </source>
</evidence>
<evidence type="ECO:0000256" key="2">
    <source>
        <dbReference type="ARBA" id="ARBA00023125"/>
    </source>
</evidence>
<dbReference type="EMBL" id="JAUSVL010000001">
    <property type="protein sequence ID" value="MDQ0289123.1"/>
    <property type="molecule type" value="Genomic_DNA"/>
</dbReference>
<dbReference type="AlphaFoldDB" id="A0AAE4ANP7"/>
<dbReference type="Proteomes" id="UP001238163">
    <property type="component" value="Unassembled WGS sequence"/>
</dbReference>
<organism evidence="4 5">
    <name type="scientific">Oligosphaera ethanolica</name>
    <dbReference type="NCBI Taxonomy" id="760260"/>
    <lineage>
        <taxon>Bacteria</taxon>
        <taxon>Pseudomonadati</taxon>
        <taxon>Lentisphaerota</taxon>
        <taxon>Oligosphaeria</taxon>
        <taxon>Oligosphaerales</taxon>
        <taxon>Oligosphaeraceae</taxon>
        <taxon>Oligosphaera</taxon>
    </lineage>
</organism>
<sequence>MTMTKRDLVVRVARQTNLKQSEVMDVIQLTLDTITEELAAGRSIEFRNFGVFEVMRRKERVGRNPNEPKTEVKIPERAVVKFKPGKEMRKLVLKLDPQDLQ</sequence>
<gene>
    <name evidence="4" type="ORF">J3R75_001230</name>
</gene>
<accession>A0AAE4ANP7</accession>
<name>A0AAE4ANP7_9BACT</name>
<dbReference type="SMART" id="SM00411">
    <property type="entry name" value="BHL"/>
    <property type="match status" value="1"/>
</dbReference>
<keyword evidence="5" id="KW-1185">Reference proteome</keyword>
<evidence type="ECO:0000313" key="4">
    <source>
        <dbReference type="EMBL" id="MDQ0289123.1"/>
    </source>
</evidence>
<dbReference type="PANTHER" id="PTHR33175:SF2">
    <property type="entry name" value="INTEGRATION HOST FACTOR SUBUNIT ALPHA"/>
    <property type="match status" value="1"/>
</dbReference>
<dbReference type="GO" id="GO:0005829">
    <property type="term" value="C:cytosol"/>
    <property type="evidence" value="ECO:0007669"/>
    <property type="project" value="TreeGrafter"/>
</dbReference>
<keyword evidence="2 4" id="KW-0238">DNA-binding</keyword>
<dbReference type="CDD" id="cd13836">
    <property type="entry name" value="IHF_B"/>
    <property type="match status" value="1"/>
</dbReference>
<comment type="similarity">
    <text evidence="1 3">Belongs to the bacterial histone-like protein family.</text>
</comment>
<dbReference type="Gene3D" id="4.10.520.10">
    <property type="entry name" value="IHF-like DNA-binding proteins"/>
    <property type="match status" value="1"/>
</dbReference>
<dbReference type="Pfam" id="PF00216">
    <property type="entry name" value="Bac_DNA_binding"/>
    <property type="match status" value="1"/>
</dbReference>
<dbReference type="PANTHER" id="PTHR33175">
    <property type="entry name" value="DNA-BINDING PROTEIN HU"/>
    <property type="match status" value="1"/>
</dbReference>
<comment type="caution">
    <text evidence="4">The sequence shown here is derived from an EMBL/GenBank/DDBJ whole genome shotgun (WGS) entry which is preliminary data.</text>
</comment>
<dbReference type="RefSeq" id="WP_307260458.1">
    <property type="nucleotide sequence ID" value="NZ_JAUSVL010000001.1"/>
</dbReference>